<evidence type="ECO:0000256" key="1">
    <source>
        <dbReference type="SAM" id="Phobius"/>
    </source>
</evidence>
<sequence length="269" mass="29893">MLGKLIKYEFKGTARLYLPFFALLVLLTVVNRFSLQFSVSHSEIMEIPSVLAMMLYIVAVIAIFVIAMVATVQRFYKNFMTDEGYLMFTLPVSQDGLILSKLIVATIWNIFSVLIAMLSLFFLMVDEDIWSALVTGVGELQELAATYGINLFSVCAITLLTMLVGLVAGILQIYAAVVIGCTSSRHKLILGLGVYLGFNVVMQTASLVMLPLIMNWLTTINELGDSFTPQQAMGFFQGVMLLGLVFSLVFGAIYYIITRLMLKKKLNLE</sequence>
<protein>
    <recommendedName>
        <fullName evidence="4">ABC transporter permease</fullName>
    </recommendedName>
</protein>
<evidence type="ECO:0000313" key="3">
    <source>
        <dbReference type="Proteomes" id="UP001298681"/>
    </source>
</evidence>
<comment type="caution">
    <text evidence="2">The sequence shown here is derived from an EMBL/GenBank/DDBJ whole genome shotgun (WGS) entry which is preliminary data.</text>
</comment>
<dbReference type="Proteomes" id="UP001298681">
    <property type="component" value="Unassembled WGS sequence"/>
</dbReference>
<reference evidence="2 3" key="1">
    <citation type="submission" date="2022-01" db="EMBL/GenBank/DDBJ databases">
        <title>Collection of gut derived symbiotic bacterial strains cultured from healthy donors.</title>
        <authorList>
            <person name="Lin H."/>
            <person name="Kohout C."/>
            <person name="Waligurski E."/>
            <person name="Pamer E.G."/>
        </authorList>
    </citation>
    <scope>NUCLEOTIDE SEQUENCE [LARGE SCALE GENOMIC DNA]</scope>
    <source>
        <strain evidence="2 3">DFI.7.58</strain>
    </source>
</reference>
<accession>A0ABS9MLF7</accession>
<feature type="transmembrane region" description="Helical" evidence="1">
    <location>
        <begin position="12"/>
        <end position="30"/>
    </location>
</feature>
<dbReference type="RefSeq" id="WP_237967094.1">
    <property type="nucleotide sequence ID" value="NZ_JAKNHQ010000020.1"/>
</dbReference>
<feature type="transmembrane region" description="Helical" evidence="1">
    <location>
        <begin position="102"/>
        <end position="124"/>
    </location>
</feature>
<keyword evidence="1" id="KW-1133">Transmembrane helix</keyword>
<gene>
    <name evidence="2" type="ORF">L0P57_12085</name>
</gene>
<evidence type="ECO:0008006" key="4">
    <source>
        <dbReference type="Google" id="ProtNLM"/>
    </source>
</evidence>
<keyword evidence="1" id="KW-0472">Membrane</keyword>
<feature type="transmembrane region" description="Helical" evidence="1">
    <location>
        <begin position="234"/>
        <end position="257"/>
    </location>
</feature>
<evidence type="ECO:0000313" key="2">
    <source>
        <dbReference type="EMBL" id="MCG4611665.1"/>
    </source>
</evidence>
<dbReference type="EMBL" id="JAKNHQ010000020">
    <property type="protein sequence ID" value="MCG4611665.1"/>
    <property type="molecule type" value="Genomic_DNA"/>
</dbReference>
<feature type="transmembrane region" description="Helical" evidence="1">
    <location>
        <begin position="144"/>
        <end position="177"/>
    </location>
</feature>
<proteinExistence type="predicted"/>
<name>A0ABS9MLF7_9FIRM</name>
<organism evidence="2 3">
    <name type="scientific">Anaeromassilibacillus senegalensis</name>
    <dbReference type="NCBI Taxonomy" id="1673717"/>
    <lineage>
        <taxon>Bacteria</taxon>
        <taxon>Bacillati</taxon>
        <taxon>Bacillota</taxon>
        <taxon>Clostridia</taxon>
        <taxon>Eubacteriales</taxon>
        <taxon>Acutalibacteraceae</taxon>
        <taxon>Anaeromassilibacillus</taxon>
    </lineage>
</organism>
<keyword evidence="1" id="KW-0812">Transmembrane</keyword>
<feature type="transmembrane region" description="Helical" evidence="1">
    <location>
        <begin position="50"/>
        <end position="70"/>
    </location>
</feature>
<keyword evidence="3" id="KW-1185">Reference proteome</keyword>
<feature type="transmembrane region" description="Helical" evidence="1">
    <location>
        <begin position="189"/>
        <end position="214"/>
    </location>
</feature>